<comment type="caution">
    <text evidence="2">The sequence shown here is derived from an EMBL/GenBank/DDBJ whole genome shotgun (WGS) entry which is preliminary data.</text>
</comment>
<reference evidence="2 3" key="1">
    <citation type="submission" date="2018-10" db="EMBL/GenBank/DDBJ databases">
        <title>Pseudomonas songnenensis NEAU-ST5-5(T) genome.</title>
        <authorList>
            <person name="Pengp J."/>
            <person name="Liu Z.-P."/>
        </authorList>
    </citation>
    <scope>NUCLEOTIDE SEQUENCE [LARGE SCALE GENOMIC DNA]</scope>
    <source>
        <strain evidence="2 3">NEAU-ST5-5</strain>
    </source>
</reference>
<dbReference type="CDD" id="cd07302">
    <property type="entry name" value="CHD"/>
    <property type="match status" value="1"/>
</dbReference>
<evidence type="ECO:0000259" key="1">
    <source>
        <dbReference type="Pfam" id="PF18134"/>
    </source>
</evidence>
<proteinExistence type="predicted"/>
<organism evidence="2 3">
    <name type="scientific">Pseudomonas songnenensis</name>
    <dbReference type="NCBI Taxonomy" id="1176259"/>
    <lineage>
        <taxon>Bacteria</taxon>
        <taxon>Pseudomonadati</taxon>
        <taxon>Pseudomonadota</taxon>
        <taxon>Gammaproteobacteria</taxon>
        <taxon>Pseudomonadales</taxon>
        <taxon>Pseudomonadaceae</taxon>
        <taxon>Pseudomonas</taxon>
    </lineage>
</organism>
<name>A0ABX9URK4_9PSED</name>
<dbReference type="Pfam" id="PF18134">
    <property type="entry name" value="AGS_C"/>
    <property type="match status" value="1"/>
</dbReference>
<keyword evidence="3" id="KW-1185">Reference proteome</keyword>
<feature type="domain" description="Adenylyl/Guanylyl and SMODS C-terminal sensor" evidence="1">
    <location>
        <begin position="337"/>
        <end position="462"/>
    </location>
</feature>
<dbReference type="SUPFAM" id="SSF55073">
    <property type="entry name" value="Nucleotide cyclase"/>
    <property type="match status" value="1"/>
</dbReference>
<evidence type="ECO:0000313" key="3">
    <source>
        <dbReference type="Proteomes" id="UP000279228"/>
    </source>
</evidence>
<gene>
    <name evidence="2" type="ORF">EA798_16975</name>
</gene>
<accession>A0ABX9URK4</accession>
<sequence length="462" mass="52293">MIKSISRDTFSRMLNNERKKTFTKSVYASESFSDQSFHSRTVITSDSSTPTEFNQETIQSDIRSAFGKPGTNNGTIGTHPDFRELADTDNQEHHYICSLFLDIKNSTRLTFIYDLHEVVAIKNTILKAAVDTVRAMDGHVHRFMGDALLAFFGGKQQSKEESIVNAINCTSVLEALMTGTIIPVLEQTYYQDPKADYLGFRIGLDYGPNDKVLWSSYGLRGVSEVTPTSFYVDVASKLQGIAGKNKAMLGDSILSEVDFPDDFTRVRSRTQINAKGECETIETPTLPRTYTDKAGKQHRYKVRELSHEKYRDLLPFGPELKQSFLTSRCVNCSGVLFKCYRSINGHLIEYPSVSSALNKKESLTFKTTLSREVYQNHNFPLELQLIKTNHGKEAQLFKNMGIYRYPKKIVFRDTNFSSPFFAGDSHTHHDSTAYRGLHTMEAIIKDADGVVIFRDFIGVFIK</sequence>
<dbReference type="InterPro" id="IPR029787">
    <property type="entry name" value="Nucleotide_cyclase"/>
</dbReference>
<dbReference type="Gene3D" id="3.30.70.1230">
    <property type="entry name" value="Nucleotide cyclase"/>
    <property type="match status" value="1"/>
</dbReference>
<dbReference type="Proteomes" id="UP000279228">
    <property type="component" value="Unassembled WGS sequence"/>
</dbReference>
<dbReference type="InterPro" id="IPR001054">
    <property type="entry name" value="A/G_cyclase"/>
</dbReference>
<protein>
    <submittedName>
        <fullName evidence="2">Adenylate/guanylate cyclase domain-containing protein</fullName>
    </submittedName>
</protein>
<dbReference type="InterPro" id="IPR040511">
    <property type="entry name" value="AGS_C"/>
</dbReference>
<dbReference type="EMBL" id="RFFN01000007">
    <property type="protein sequence ID" value="RMH95038.1"/>
    <property type="molecule type" value="Genomic_DNA"/>
</dbReference>
<evidence type="ECO:0000313" key="2">
    <source>
        <dbReference type="EMBL" id="RMH95038.1"/>
    </source>
</evidence>